<dbReference type="EMBL" id="PYLQ01000020">
    <property type="protein sequence ID" value="PST38316.1"/>
    <property type="molecule type" value="Genomic_DNA"/>
</dbReference>
<keyword evidence="2" id="KW-1185">Reference proteome</keyword>
<evidence type="ECO:0000313" key="2">
    <source>
        <dbReference type="Proteomes" id="UP000240974"/>
    </source>
</evidence>
<evidence type="ECO:0008006" key="3">
    <source>
        <dbReference type="Google" id="ProtNLM"/>
    </source>
</evidence>
<accession>A0A2T3FSR2</accession>
<gene>
    <name evidence="1" type="ORF">C7U54_11600</name>
</gene>
<protein>
    <recommendedName>
        <fullName evidence="3">Bacteriophage abortive infection AbiH</fullName>
    </recommendedName>
</protein>
<comment type="caution">
    <text evidence="1">The sequence shown here is derived from an EMBL/GenBank/DDBJ whole genome shotgun (WGS) entry which is preliminary data.</text>
</comment>
<dbReference type="Proteomes" id="UP000240974">
    <property type="component" value="Unassembled WGS sequence"/>
</dbReference>
<proteinExistence type="predicted"/>
<organism evidence="1 2">
    <name type="scientific">Faecalibacillus intestinalis</name>
    <dbReference type="NCBI Taxonomy" id="1982626"/>
    <lineage>
        <taxon>Bacteria</taxon>
        <taxon>Bacillati</taxon>
        <taxon>Bacillota</taxon>
        <taxon>Erysipelotrichia</taxon>
        <taxon>Erysipelotrichales</taxon>
        <taxon>Coprobacillaceae</taxon>
        <taxon>Faecalibacillus</taxon>
    </lineage>
</organism>
<dbReference type="AlphaFoldDB" id="A0A2T3FSR2"/>
<dbReference type="InterPro" id="IPR025935">
    <property type="entry name" value="AbiH"/>
</dbReference>
<reference evidence="1 2" key="1">
    <citation type="journal article" date="2019" name="Int. J. Syst. Evol. Microbiol.">
        <title>Faecalibacillus intestinalis gen. nov., sp. nov. and Faecalibacillus faecis sp. nov., isolated from human faeces.</title>
        <authorList>
            <person name="Seo B."/>
            <person name="Jeon K."/>
            <person name="Baek I."/>
            <person name="Lee Y.M."/>
            <person name="Baek K."/>
            <person name="Ko G."/>
        </authorList>
    </citation>
    <scope>NUCLEOTIDE SEQUENCE [LARGE SCALE GENOMIC DNA]</scope>
    <source>
        <strain evidence="1 2">SNUG30099</strain>
    </source>
</reference>
<name>A0A2T3FSR2_9FIRM</name>
<dbReference type="RefSeq" id="WP_107030408.1">
    <property type="nucleotide sequence ID" value="NZ_AP031432.1"/>
</dbReference>
<evidence type="ECO:0000313" key="1">
    <source>
        <dbReference type="EMBL" id="PST38316.1"/>
    </source>
</evidence>
<dbReference type="Pfam" id="PF14253">
    <property type="entry name" value="AbiH"/>
    <property type="match status" value="1"/>
</dbReference>
<sequence>MLSRLIIIGNGFDLAHGLHTKYSDFMEYLCSYEKEPEIICDRFVRLDSISPRDQEKHHFYEAISKYIPEQDLWSSFEEALSFLDYEQIQEDNSCYLLGYGDDNWRDSANHDFQYMIKEDLAFAKDISRYFSEWILHINTDVSPIVSSNILNRNCLFLNFNYTDTLEKVYGIPASNILYIHGNALRGDNLILGHHDATLFQGKTITAFNAPEEHDIYMEDIEEDFRLQEAKEIIKDYFRKTYKDTASIIRNYQSFFNSLTIVNEVYIFGHSLSEIDFDYFAEIKKNVSLTCRWYISYHDNIVNAQNLIRRLNIKNFQLFKF</sequence>